<evidence type="ECO:0000313" key="2">
    <source>
        <dbReference type="Proteomes" id="UP000218765"/>
    </source>
</evidence>
<proteinExistence type="predicted"/>
<dbReference type="GO" id="GO:0003677">
    <property type="term" value="F:DNA binding"/>
    <property type="evidence" value="ECO:0007669"/>
    <property type="project" value="InterPro"/>
</dbReference>
<dbReference type="OrthoDB" id="9843943at2"/>
<dbReference type="InterPro" id="IPR016032">
    <property type="entry name" value="Sig_transdc_resp-reg_C-effctor"/>
</dbReference>
<protein>
    <submittedName>
        <fullName evidence="1">Response regulator</fullName>
    </submittedName>
</protein>
<keyword evidence="2" id="KW-1185">Reference proteome</keyword>
<dbReference type="EMBL" id="AP018052">
    <property type="protein sequence ID" value="BAZ92641.1"/>
    <property type="molecule type" value="Genomic_DNA"/>
</dbReference>
<evidence type="ECO:0000313" key="1">
    <source>
        <dbReference type="EMBL" id="BAZ92641.1"/>
    </source>
</evidence>
<dbReference type="AlphaFoldDB" id="A0A1Z4VM04"/>
<dbReference type="SUPFAM" id="SSF46894">
    <property type="entry name" value="C-terminal effector domain of the bipartite response regulators"/>
    <property type="match status" value="1"/>
</dbReference>
<dbReference type="GO" id="GO:0006355">
    <property type="term" value="P:regulation of DNA-templated transcription"/>
    <property type="evidence" value="ECO:0007669"/>
    <property type="project" value="InterPro"/>
</dbReference>
<dbReference type="Proteomes" id="UP000218765">
    <property type="component" value="Chromosome"/>
</dbReference>
<reference evidence="1 2" key="1">
    <citation type="submission" date="2017-05" db="EMBL/GenBank/DDBJ databases">
        <title>Thiocyanate degradation by Thiohalobacter thiocyanaticus FOKN1.</title>
        <authorList>
            <person name="Oshiki M."/>
            <person name="Fukushima T."/>
            <person name="Kawano S."/>
            <person name="Nakagawa J."/>
        </authorList>
    </citation>
    <scope>NUCLEOTIDE SEQUENCE [LARGE SCALE GENOMIC DNA]</scope>
    <source>
        <strain evidence="1 2">FOKN1</strain>
    </source>
</reference>
<name>A0A1Z4VM04_9GAMM</name>
<sequence>MCSHKPSDRANLYEHVCACGLEQKLIRLAVAKAGLSHSLWDDAAQEIRIAWLGAEASADYSMGETASYAHRIAFTTALKLRRDLGGAVRLPGSAFRFRSDGTQYAKPGHLAAPIVWDALPEELQIDESILSNDDDGMPWYGVREAICSEHLGPIDHNEAVVAIRTALTRRQRRLIELLSEGRTFTQIEYTLGIAHNSLMRNFRIIREKLKSHHRKDKN</sequence>
<gene>
    <name evidence="1" type="ORF">FOKN1_0237</name>
</gene>
<organism evidence="1 2">
    <name type="scientific">Thiohalobacter thiocyanaticus</name>
    <dbReference type="NCBI Taxonomy" id="585455"/>
    <lineage>
        <taxon>Bacteria</taxon>
        <taxon>Pseudomonadati</taxon>
        <taxon>Pseudomonadota</taxon>
        <taxon>Gammaproteobacteria</taxon>
        <taxon>Thiohalobacterales</taxon>
        <taxon>Thiohalobacteraceae</taxon>
        <taxon>Thiohalobacter</taxon>
    </lineage>
</organism>
<dbReference type="RefSeq" id="WP_157745218.1">
    <property type="nucleotide sequence ID" value="NZ_AP018052.1"/>
</dbReference>
<accession>A0A1Z4VM04</accession>
<dbReference type="KEGG" id="ttc:FOKN1_0237"/>